<evidence type="ECO:0000256" key="3">
    <source>
        <dbReference type="ARBA" id="ARBA00022842"/>
    </source>
</evidence>
<dbReference type="GO" id="GO:0046872">
    <property type="term" value="F:metal ion binding"/>
    <property type="evidence" value="ECO:0007669"/>
    <property type="project" value="UniProtKB-KW"/>
</dbReference>
<dbReference type="PANTHER" id="PTHR35201:SF4">
    <property type="entry name" value="BETA-PINACENE SYNTHASE-RELATED"/>
    <property type="match status" value="1"/>
</dbReference>
<evidence type="ECO:0000313" key="7">
    <source>
        <dbReference type="Proteomes" id="UP000076552"/>
    </source>
</evidence>
<evidence type="ECO:0000256" key="4">
    <source>
        <dbReference type="RuleBase" id="RU366034"/>
    </source>
</evidence>
<evidence type="ECO:0000256" key="2">
    <source>
        <dbReference type="ARBA" id="ARBA00006333"/>
    </source>
</evidence>
<dbReference type="Proteomes" id="UP000076552">
    <property type="component" value="Unassembled WGS sequence"/>
</dbReference>
<feature type="region of interest" description="Disordered" evidence="5">
    <location>
        <begin position="1"/>
        <end position="24"/>
    </location>
</feature>
<dbReference type="EC" id="4.2.3.-" evidence="4"/>
<evidence type="ECO:0000313" key="6">
    <source>
        <dbReference type="EMBL" id="KZL67089.1"/>
    </source>
</evidence>
<dbReference type="Gene3D" id="1.10.600.10">
    <property type="entry name" value="Farnesyl Diphosphate Synthase"/>
    <property type="match status" value="1"/>
</dbReference>
<evidence type="ECO:0000256" key="1">
    <source>
        <dbReference type="ARBA" id="ARBA00001946"/>
    </source>
</evidence>
<organism evidence="6 7">
    <name type="scientific">Colletotrichum tofieldiae</name>
    <dbReference type="NCBI Taxonomy" id="708197"/>
    <lineage>
        <taxon>Eukaryota</taxon>
        <taxon>Fungi</taxon>
        <taxon>Dikarya</taxon>
        <taxon>Ascomycota</taxon>
        <taxon>Pezizomycotina</taxon>
        <taxon>Sordariomycetes</taxon>
        <taxon>Hypocreomycetidae</taxon>
        <taxon>Glomerellales</taxon>
        <taxon>Glomerellaceae</taxon>
        <taxon>Colletotrichum</taxon>
        <taxon>Colletotrichum spaethianum species complex</taxon>
    </lineage>
</organism>
<accession>A0A166PRP8</accession>
<dbReference type="AlphaFoldDB" id="A0A166PRP8"/>
<comment type="similarity">
    <text evidence="2 4">Belongs to the terpene synthase family.</text>
</comment>
<comment type="cofactor">
    <cofactor evidence="1 4">
        <name>Mg(2+)</name>
        <dbReference type="ChEBI" id="CHEBI:18420"/>
    </cofactor>
</comment>
<keyword evidence="4" id="KW-0456">Lyase</keyword>
<sequence>MCVDQRLRYPGLPERTNPHKENTADATVDTLSSNVQESRVIIETLKGETIHVPNLYDIFKGWPVKANVHYERLVPVVDDALERQVRQNVLIKPSNLREKYRKANYARFVSLYYPHPGWEQVRTLTLYIIWLFCWDDAIDQQGTGDLSNDLLRAKAHRDNTVNVLQHVLGLESKADSDIELDQANYELTLIGGELKRAYSHEQRHIFMNQMRRYINSCHEEQTMRLQGALPGIESYSELRHGTAAVWTLCALVEFGLSDSIPEHIRYMGQVQTIWSETSKAIWITNDILSLRKEIPKEDSESVVNAIPILMKHEGKSPQQAVDALLAELATSVAAFEAAAIVLEEAAGEEGRGTMRTYCDACRCMVTGSIQFTLESSRYKLAGCLNEDGSLDILL</sequence>
<dbReference type="SFLD" id="SFLDS00005">
    <property type="entry name" value="Isoprenoid_Synthase_Type_I"/>
    <property type="match status" value="1"/>
</dbReference>
<evidence type="ECO:0000256" key="5">
    <source>
        <dbReference type="SAM" id="MobiDB-lite"/>
    </source>
</evidence>
<dbReference type="Pfam" id="PF19086">
    <property type="entry name" value="Terpene_syn_C_2"/>
    <property type="match status" value="1"/>
</dbReference>
<dbReference type="GO" id="GO:0010333">
    <property type="term" value="F:terpene synthase activity"/>
    <property type="evidence" value="ECO:0007669"/>
    <property type="project" value="InterPro"/>
</dbReference>
<gene>
    <name evidence="6" type="ORF">CT0861_04049</name>
</gene>
<dbReference type="InterPro" id="IPR008949">
    <property type="entry name" value="Isoprenoid_synthase_dom_sf"/>
</dbReference>
<dbReference type="PANTHER" id="PTHR35201">
    <property type="entry name" value="TERPENE SYNTHASE"/>
    <property type="match status" value="1"/>
</dbReference>
<dbReference type="InterPro" id="IPR034686">
    <property type="entry name" value="Terpene_cyclase-like_2"/>
</dbReference>
<dbReference type="EMBL" id="LFIV01000155">
    <property type="protein sequence ID" value="KZL67089.1"/>
    <property type="molecule type" value="Genomic_DNA"/>
</dbReference>
<name>A0A166PRP8_9PEZI</name>
<dbReference type="SFLD" id="SFLDG01020">
    <property type="entry name" value="Terpene_Cyclase_Like_2"/>
    <property type="match status" value="1"/>
</dbReference>
<dbReference type="STRING" id="708197.A0A166PRP8"/>
<dbReference type="SUPFAM" id="SSF48576">
    <property type="entry name" value="Terpenoid synthases"/>
    <property type="match status" value="1"/>
</dbReference>
<proteinExistence type="inferred from homology"/>
<protein>
    <recommendedName>
        <fullName evidence="4">Terpene synthase</fullName>
        <ecNumber evidence="4">4.2.3.-</ecNumber>
    </recommendedName>
</protein>
<keyword evidence="3 4" id="KW-0460">Magnesium</keyword>
<comment type="caution">
    <text evidence="6">The sequence shown here is derived from an EMBL/GenBank/DDBJ whole genome shotgun (WGS) entry which is preliminary data.</text>
</comment>
<reference evidence="6 7" key="1">
    <citation type="submission" date="2015-06" db="EMBL/GenBank/DDBJ databases">
        <title>Survival trade-offs in plant roots during colonization by closely related pathogenic and mutualistic fungi.</title>
        <authorList>
            <person name="Hacquard S."/>
            <person name="Kracher B."/>
            <person name="Hiruma K."/>
            <person name="Weinman A."/>
            <person name="Muench P."/>
            <person name="Garrido Oter R."/>
            <person name="Ver Loren van Themaat E."/>
            <person name="Dallerey J.-F."/>
            <person name="Damm U."/>
            <person name="Henrissat B."/>
            <person name="Lespinet O."/>
            <person name="Thon M."/>
            <person name="Kemen E."/>
            <person name="McHardy A.C."/>
            <person name="Schulze-Lefert P."/>
            <person name="O'Connell R.J."/>
        </authorList>
    </citation>
    <scope>NUCLEOTIDE SEQUENCE [LARGE SCALE GENOMIC DNA]</scope>
    <source>
        <strain evidence="6 7">0861</strain>
    </source>
</reference>
<keyword evidence="7" id="KW-1185">Reference proteome</keyword>
<dbReference type="GO" id="GO:0008299">
    <property type="term" value="P:isoprenoid biosynthetic process"/>
    <property type="evidence" value="ECO:0007669"/>
    <property type="project" value="UniProtKB-ARBA"/>
</dbReference>
<keyword evidence="4" id="KW-0479">Metal-binding</keyword>